<feature type="transmembrane region" description="Helical" evidence="6">
    <location>
        <begin position="263"/>
        <end position="282"/>
    </location>
</feature>
<evidence type="ECO:0000256" key="1">
    <source>
        <dbReference type="ARBA" id="ARBA00004651"/>
    </source>
</evidence>
<feature type="transmembrane region" description="Helical" evidence="6">
    <location>
        <begin position="89"/>
        <end position="110"/>
    </location>
</feature>
<evidence type="ECO:0000313" key="7">
    <source>
        <dbReference type="EMBL" id="QCC53037.1"/>
    </source>
</evidence>
<dbReference type="AlphaFoldDB" id="A0A4D6HJV7"/>
<comment type="subcellular location">
    <subcellularLocation>
        <location evidence="1">Cell membrane</location>
        <topology evidence="1">Multi-pass membrane protein</topology>
    </subcellularLocation>
</comment>
<dbReference type="CDD" id="cd13128">
    <property type="entry name" value="MATE_Wzx_like"/>
    <property type="match status" value="1"/>
</dbReference>
<keyword evidence="5 6" id="KW-0472">Membrane</keyword>
<sequence>MRSELVEHISAELGGRVFHALIGGLILVFLTRVLGADSYGIFALAVSVFMVSRLFSELGIARSAARYVAEYKHDNPGVANTVVSESKRIAIVAAATVALALAAASNWIGALLDEPALPSVVFVGSGYVLFYSLHEYNRTILQGYERVATSAKLHATEAGLTGLFVAAFVLYRPTAVSAVIGYAVGFGIVTLVGFYTVNSVRDRVANESLPTSEIRNQILKYNVPLSVTNLSEVVDRQMDILLVGYFLNPLAVAYYMIGKELSRLVGIPGAAIGFALSPTYGAEKAAGHLERASKIYEESLKNVLVFYIPACTGIVLVAGVAIPNVFGAEYSGAIPVVQILALFVFFEGLAHISSDTLDYLGRARTRAVAKFVTSIGNFGLNVLLIPVIGVEGAAIATVITHGLYSLITVYLVHVELGFELVPLRQCLARVLVITLVMGLVVYVLVQTFSGYIAILVGVGAGTGIWLLGCHALALLDYGQLAAEVRE</sequence>
<keyword evidence="4 6" id="KW-1133">Transmembrane helix</keyword>
<feature type="transmembrane region" description="Helical" evidence="6">
    <location>
        <begin position="12"/>
        <end position="33"/>
    </location>
</feature>
<evidence type="ECO:0000313" key="9">
    <source>
        <dbReference type="Proteomes" id="UP000296822"/>
    </source>
</evidence>
<keyword evidence="2" id="KW-1003">Cell membrane</keyword>
<dbReference type="GeneID" id="39852989"/>
<evidence type="ECO:0000256" key="6">
    <source>
        <dbReference type="SAM" id="Phobius"/>
    </source>
</evidence>
<dbReference type="EMBL" id="CP031306">
    <property type="protein sequence ID" value="QCC56270.1"/>
    <property type="molecule type" value="Genomic_DNA"/>
</dbReference>
<dbReference type="PANTHER" id="PTHR30250:SF11">
    <property type="entry name" value="O-ANTIGEN TRANSPORTER-RELATED"/>
    <property type="match status" value="1"/>
</dbReference>
<feature type="transmembrane region" description="Helical" evidence="6">
    <location>
        <begin position="240"/>
        <end position="257"/>
    </location>
</feature>
<dbReference type="Proteomes" id="UP000296822">
    <property type="component" value="Chromosome"/>
</dbReference>
<dbReference type="GO" id="GO:0005886">
    <property type="term" value="C:plasma membrane"/>
    <property type="evidence" value="ECO:0007669"/>
    <property type="project" value="UniProtKB-SubCell"/>
</dbReference>
<dbReference type="Proteomes" id="UP000296822">
    <property type="component" value="Plasmid unnamed1"/>
</dbReference>
<name>A0A4D6HJV7_9EURY</name>
<evidence type="ECO:0000256" key="4">
    <source>
        <dbReference type="ARBA" id="ARBA00022989"/>
    </source>
</evidence>
<dbReference type="Pfam" id="PF13440">
    <property type="entry name" value="Polysacc_synt_3"/>
    <property type="match status" value="1"/>
</dbReference>
<evidence type="ECO:0000256" key="3">
    <source>
        <dbReference type="ARBA" id="ARBA00022692"/>
    </source>
</evidence>
<protein>
    <submittedName>
        <fullName evidence="7">Flippase</fullName>
    </submittedName>
</protein>
<feature type="transmembrane region" description="Helical" evidence="6">
    <location>
        <begin position="451"/>
        <end position="475"/>
    </location>
</feature>
<gene>
    <name evidence="7" type="ORF">DV706_00195</name>
    <name evidence="8" type="ORF">DV706_17075</name>
</gene>
<organism evidence="7 9">
    <name type="scientific">Natronorubrum bangense</name>
    <dbReference type="NCBI Taxonomy" id="61858"/>
    <lineage>
        <taxon>Archaea</taxon>
        <taxon>Methanobacteriati</taxon>
        <taxon>Methanobacteriota</taxon>
        <taxon>Stenosarchaea group</taxon>
        <taxon>Halobacteria</taxon>
        <taxon>Halobacteriales</taxon>
        <taxon>Natrialbaceae</taxon>
        <taxon>Natronorubrum</taxon>
    </lineage>
</organism>
<feature type="transmembrane region" description="Helical" evidence="6">
    <location>
        <begin position="426"/>
        <end position="445"/>
    </location>
</feature>
<dbReference type="KEGG" id="nbg:DV706_17075"/>
<accession>A0A4D6HJV7</accession>
<dbReference type="KEGG" id="nbg:DV706_00195"/>
<proteinExistence type="predicted"/>
<feature type="transmembrane region" description="Helical" evidence="6">
    <location>
        <begin position="177"/>
        <end position="197"/>
    </location>
</feature>
<reference evidence="7 9" key="1">
    <citation type="journal article" date="2019" name="Nat. Commun.">
        <title>A new type of DNA phosphorothioation-based antiviral system in archaea.</title>
        <authorList>
            <person name="Xiong L."/>
            <person name="Liu S."/>
            <person name="Chen S."/>
            <person name="Xiao Y."/>
            <person name="Zhu B."/>
            <person name="Gao Y."/>
            <person name="Zhang Y."/>
            <person name="Chen B."/>
            <person name="Luo J."/>
            <person name="Deng Z."/>
            <person name="Chen X."/>
            <person name="Wang L."/>
            <person name="Chen S."/>
        </authorList>
    </citation>
    <scope>NUCLEOTIDE SEQUENCE [LARGE SCALE GENOMIC DNA]</scope>
    <source>
        <strain evidence="7 9">JCM 10635</strain>
        <plasmid evidence="8 9">unnamed1</plasmid>
    </source>
</reference>
<evidence type="ECO:0000256" key="5">
    <source>
        <dbReference type="ARBA" id="ARBA00023136"/>
    </source>
</evidence>
<feature type="transmembrane region" description="Helical" evidence="6">
    <location>
        <begin position="332"/>
        <end position="350"/>
    </location>
</feature>
<keyword evidence="3 6" id="KW-0812">Transmembrane</keyword>
<dbReference type="RefSeq" id="WP_006067714.1">
    <property type="nucleotide sequence ID" value="NZ_CP031305.1"/>
</dbReference>
<feature type="transmembrane region" description="Helical" evidence="6">
    <location>
        <begin position="303"/>
        <end position="326"/>
    </location>
</feature>
<evidence type="ECO:0000256" key="2">
    <source>
        <dbReference type="ARBA" id="ARBA00022475"/>
    </source>
</evidence>
<feature type="transmembrane region" description="Helical" evidence="6">
    <location>
        <begin position="371"/>
        <end position="388"/>
    </location>
</feature>
<feature type="transmembrane region" description="Helical" evidence="6">
    <location>
        <begin position="153"/>
        <end position="171"/>
    </location>
</feature>
<dbReference type="PANTHER" id="PTHR30250">
    <property type="entry name" value="PST FAMILY PREDICTED COLANIC ACID TRANSPORTER"/>
    <property type="match status" value="1"/>
</dbReference>
<feature type="transmembrane region" description="Helical" evidence="6">
    <location>
        <begin position="116"/>
        <end position="133"/>
    </location>
</feature>
<dbReference type="InterPro" id="IPR050833">
    <property type="entry name" value="Poly_Biosynth_Transport"/>
</dbReference>
<dbReference type="EMBL" id="CP031305">
    <property type="protein sequence ID" value="QCC53037.1"/>
    <property type="molecule type" value="Genomic_DNA"/>
</dbReference>
<geneLocation type="plasmid" evidence="8">
    <name>unnamed1</name>
</geneLocation>
<keyword evidence="8" id="KW-0614">Plasmid</keyword>
<feature type="transmembrane region" description="Helical" evidence="6">
    <location>
        <begin position="394"/>
        <end position="414"/>
    </location>
</feature>
<feature type="transmembrane region" description="Helical" evidence="6">
    <location>
        <begin position="39"/>
        <end position="56"/>
    </location>
</feature>
<evidence type="ECO:0000313" key="8">
    <source>
        <dbReference type="EMBL" id="QCC56270.1"/>
    </source>
</evidence>